<dbReference type="GO" id="GO:0031146">
    <property type="term" value="P:SCF-dependent proteasomal ubiquitin-dependent protein catabolic process"/>
    <property type="evidence" value="ECO:0007669"/>
    <property type="project" value="TreeGrafter"/>
</dbReference>
<dbReference type="Gene3D" id="1.20.1280.50">
    <property type="match status" value="1"/>
</dbReference>
<dbReference type="Pfam" id="PF04300">
    <property type="entry name" value="FBA"/>
    <property type="match status" value="1"/>
</dbReference>
<dbReference type="Proteomes" id="UP001190640">
    <property type="component" value="Chromosome 17"/>
</dbReference>
<sequence>MVNIGDLPSDILLDLLSRVPGRDLVCNCRLVCLQWRDLVDLATLWKRKCLQEGFNPEPPDRSVPDWKTFYFLCIMKRNLIQNPCGEEGFNFWELESDGGDKWRIEELPGARRRDFPHQPVPKYFVTSQGPCTKHQIISLKNEGYWDELMDKTKPDIVVPLWLPLPVSTSSEAAFIRIQSPPRISPQRRDCGAVLGQRMARGLVYFSQLPFWGSSLAVETRRPGLVRRANNQQQHHHRPGKRGVTRIAFQKEPQKTCLGSAWFF</sequence>
<keyword evidence="1" id="KW-0833">Ubl conjugation pathway</keyword>
<evidence type="ECO:0000256" key="1">
    <source>
        <dbReference type="ARBA" id="ARBA00022786"/>
    </source>
</evidence>
<dbReference type="InterPro" id="IPR001810">
    <property type="entry name" value="F-box_dom"/>
</dbReference>
<evidence type="ECO:0000259" key="3">
    <source>
        <dbReference type="PROSITE" id="PS51114"/>
    </source>
</evidence>
<dbReference type="GeneID" id="129344515"/>
<dbReference type="GO" id="GO:0061630">
    <property type="term" value="F:ubiquitin protein ligase activity"/>
    <property type="evidence" value="ECO:0007669"/>
    <property type="project" value="TreeGrafter"/>
</dbReference>
<feature type="domain" description="FBA" evidence="3">
    <location>
        <begin position="69"/>
        <end position="263"/>
    </location>
</feature>
<accession>A0AA97LJ12</accession>
<dbReference type="SMART" id="SM01198">
    <property type="entry name" value="FBA"/>
    <property type="match status" value="1"/>
</dbReference>
<organism evidence="4 5">
    <name type="scientific">Eublepharis macularius</name>
    <name type="common">Leopard gecko</name>
    <name type="synonym">Cyrtodactylus macularius</name>
    <dbReference type="NCBI Taxonomy" id="481883"/>
    <lineage>
        <taxon>Eukaryota</taxon>
        <taxon>Metazoa</taxon>
        <taxon>Chordata</taxon>
        <taxon>Craniata</taxon>
        <taxon>Vertebrata</taxon>
        <taxon>Euteleostomi</taxon>
        <taxon>Lepidosauria</taxon>
        <taxon>Squamata</taxon>
        <taxon>Bifurcata</taxon>
        <taxon>Gekkota</taxon>
        <taxon>Eublepharidae</taxon>
        <taxon>Eublepharinae</taxon>
        <taxon>Eublepharis</taxon>
    </lineage>
</organism>
<dbReference type="GO" id="GO:0006516">
    <property type="term" value="P:glycoprotein catabolic process"/>
    <property type="evidence" value="ECO:0007669"/>
    <property type="project" value="TreeGrafter"/>
</dbReference>
<dbReference type="GO" id="GO:0036503">
    <property type="term" value="P:ERAD pathway"/>
    <property type="evidence" value="ECO:0007669"/>
    <property type="project" value="TreeGrafter"/>
</dbReference>
<dbReference type="RefSeq" id="XP_054857194.1">
    <property type="nucleotide sequence ID" value="XM_055001219.1"/>
</dbReference>
<dbReference type="GO" id="GO:0019005">
    <property type="term" value="C:SCF ubiquitin ligase complex"/>
    <property type="evidence" value="ECO:0007669"/>
    <property type="project" value="TreeGrafter"/>
</dbReference>
<dbReference type="AlphaFoldDB" id="A0AA97LJ12"/>
<dbReference type="PANTHER" id="PTHR12125">
    <property type="entry name" value="F-BOX ONLY PROTEIN 6-LIKE PROTEIN"/>
    <property type="match status" value="1"/>
</dbReference>
<keyword evidence="4" id="KW-1185">Reference proteome</keyword>
<protein>
    <submittedName>
        <fullName evidence="5">F-box only protein 44-like isoform X1</fullName>
    </submittedName>
</protein>
<gene>
    <name evidence="5" type="primary">LOC129344515</name>
</gene>
<feature type="domain" description="F-box" evidence="2">
    <location>
        <begin position="1"/>
        <end position="48"/>
    </location>
</feature>
<dbReference type="FunFam" id="2.60.120.260:FF:000012">
    <property type="entry name" value="F-box only protein 2"/>
    <property type="match status" value="1"/>
</dbReference>
<dbReference type="PROSITE" id="PS50181">
    <property type="entry name" value="FBOX"/>
    <property type="match status" value="1"/>
</dbReference>
<dbReference type="InterPro" id="IPR039752">
    <property type="entry name" value="F-box_only"/>
</dbReference>
<proteinExistence type="predicted"/>
<dbReference type="KEGG" id="emc:129344515"/>
<dbReference type="SUPFAM" id="SSF81383">
    <property type="entry name" value="F-box domain"/>
    <property type="match status" value="1"/>
</dbReference>
<dbReference type="CDD" id="cd22168">
    <property type="entry name" value="F-box_FBXO6-like"/>
    <property type="match status" value="1"/>
</dbReference>
<dbReference type="Gene3D" id="2.60.120.260">
    <property type="entry name" value="Galactose-binding domain-like"/>
    <property type="match status" value="1"/>
</dbReference>
<dbReference type="PANTHER" id="PTHR12125:SF12">
    <property type="entry name" value="F-BOX ONLY PROTEIN 6"/>
    <property type="match status" value="1"/>
</dbReference>
<dbReference type="FunFam" id="1.20.1280.50:FF:000002">
    <property type="entry name" value="F-box only protein 44"/>
    <property type="match status" value="1"/>
</dbReference>
<dbReference type="SMART" id="SM00256">
    <property type="entry name" value="FBOX"/>
    <property type="match status" value="1"/>
</dbReference>
<name>A0AA97LJ12_EUBMA</name>
<dbReference type="InterPro" id="IPR007397">
    <property type="entry name" value="F-box-assoc_dom"/>
</dbReference>
<evidence type="ECO:0000313" key="4">
    <source>
        <dbReference type="Proteomes" id="UP001190640"/>
    </source>
</evidence>
<evidence type="ECO:0000313" key="5">
    <source>
        <dbReference type="RefSeq" id="XP_054857194.1"/>
    </source>
</evidence>
<evidence type="ECO:0000259" key="2">
    <source>
        <dbReference type="PROSITE" id="PS50181"/>
    </source>
</evidence>
<dbReference type="PROSITE" id="PS51114">
    <property type="entry name" value="FBA"/>
    <property type="match status" value="1"/>
</dbReference>
<dbReference type="InterPro" id="IPR036047">
    <property type="entry name" value="F-box-like_dom_sf"/>
</dbReference>
<dbReference type="InterPro" id="IPR008979">
    <property type="entry name" value="Galactose-bd-like_sf"/>
</dbReference>
<dbReference type="SUPFAM" id="SSF49785">
    <property type="entry name" value="Galactose-binding domain-like"/>
    <property type="match status" value="1"/>
</dbReference>
<dbReference type="GO" id="GO:0005737">
    <property type="term" value="C:cytoplasm"/>
    <property type="evidence" value="ECO:0007669"/>
    <property type="project" value="UniProtKB-ARBA"/>
</dbReference>
<reference evidence="5" key="1">
    <citation type="submission" date="2025-08" db="UniProtKB">
        <authorList>
            <consortium name="RefSeq"/>
        </authorList>
    </citation>
    <scope>IDENTIFICATION</scope>
    <source>
        <tissue evidence="5">Blood</tissue>
    </source>
</reference>
<dbReference type="Pfam" id="PF12937">
    <property type="entry name" value="F-box-like"/>
    <property type="match status" value="1"/>
</dbReference>